<dbReference type="PANTHER" id="PTHR12881:SF10">
    <property type="entry name" value="MEDIATOR OF RNA POLYMERASE II TRANSCRIPTION SUBUNIT 1"/>
    <property type="match status" value="1"/>
</dbReference>
<dbReference type="GO" id="GO:0016592">
    <property type="term" value="C:mediator complex"/>
    <property type="evidence" value="ECO:0007669"/>
    <property type="project" value="InterPro"/>
</dbReference>
<comment type="caution">
    <text evidence="9">The sequence shown here is derived from an EMBL/GenBank/DDBJ whole genome shotgun (WGS) entry which is preliminary data.</text>
</comment>
<evidence type="ECO:0000256" key="4">
    <source>
        <dbReference type="ARBA" id="ARBA00023159"/>
    </source>
</evidence>
<evidence type="ECO:0000256" key="5">
    <source>
        <dbReference type="ARBA" id="ARBA00023163"/>
    </source>
</evidence>
<organism evidence="9 10">
    <name type="scientific">Dimargaris verticillata</name>
    <dbReference type="NCBI Taxonomy" id="2761393"/>
    <lineage>
        <taxon>Eukaryota</taxon>
        <taxon>Fungi</taxon>
        <taxon>Fungi incertae sedis</taxon>
        <taxon>Zoopagomycota</taxon>
        <taxon>Kickxellomycotina</taxon>
        <taxon>Dimargaritomycetes</taxon>
        <taxon>Dimargaritales</taxon>
        <taxon>Dimargaritaceae</taxon>
        <taxon>Dimargaris</taxon>
    </lineage>
</organism>
<reference evidence="9" key="1">
    <citation type="submission" date="2022-07" db="EMBL/GenBank/DDBJ databases">
        <title>Phylogenomic reconstructions and comparative analyses of Kickxellomycotina fungi.</title>
        <authorList>
            <person name="Reynolds N.K."/>
            <person name="Stajich J.E."/>
            <person name="Barry K."/>
            <person name="Grigoriev I.V."/>
            <person name="Crous P."/>
            <person name="Smith M.E."/>
        </authorList>
    </citation>
    <scope>NUCLEOTIDE SEQUENCE</scope>
    <source>
        <strain evidence="9">RSA 567</strain>
    </source>
</reference>
<evidence type="ECO:0000259" key="8">
    <source>
        <dbReference type="Pfam" id="PF10744"/>
    </source>
</evidence>
<dbReference type="PANTHER" id="PTHR12881">
    <property type="entry name" value="MEDIATOR OF RNA POLYMERASE II TRANSCRIPTION SUBUNIT 1"/>
    <property type="match status" value="1"/>
</dbReference>
<dbReference type="Pfam" id="PF10744">
    <property type="entry name" value="Med1"/>
    <property type="match status" value="1"/>
</dbReference>
<name>A0A9W8B1F4_9FUNG</name>
<proteinExistence type="inferred from homology"/>
<keyword evidence="3 7" id="KW-0805">Transcription regulation</keyword>
<comment type="similarity">
    <text evidence="2 7">Belongs to the Mediator complex subunit 1 family.</text>
</comment>
<dbReference type="Proteomes" id="UP001151582">
    <property type="component" value="Unassembled WGS sequence"/>
</dbReference>
<feature type="domain" description="Mediator complex subunit Med1" evidence="8">
    <location>
        <begin position="145"/>
        <end position="570"/>
    </location>
</feature>
<evidence type="ECO:0000313" key="10">
    <source>
        <dbReference type="Proteomes" id="UP001151582"/>
    </source>
</evidence>
<evidence type="ECO:0000256" key="3">
    <source>
        <dbReference type="ARBA" id="ARBA00023015"/>
    </source>
</evidence>
<dbReference type="AlphaFoldDB" id="A0A9W8B1F4"/>
<dbReference type="InterPro" id="IPR019680">
    <property type="entry name" value="Mediator_Med1"/>
</dbReference>
<evidence type="ECO:0000256" key="6">
    <source>
        <dbReference type="ARBA" id="ARBA00023242"/>
    </source>
</evidence>
<dbReference type="InterPro" id="IPR051999">
    <property type="entry name" value="Mediator_complex_subunit_1"/>
</dbReference>
<sequence>MSASETAKVHDLLTQLRQGLGNLIPRASSGLCADGVAPKPLSSSLPWHQAELHPLGPINYDAAHGEFTRIVNQIRRIFQDYRDQTLASEAFNLVTAATLLRKAHTSMREESRLLSLQQQYQETMAICLQQLKTHSDDARLVAEQLVQQLKDIAERQRMTYYVDTSNSTSDQQVTTVTLCGSIVVIDVDVTGDNGQVLQVKVTYATGSKPDAKVDHILSQQLKQGDLAAFTKSVATLALLDRLTKQHEPIDFFRIMLVVGQDLQAIFDRERVAAHQDLNQVLKFGHGIPCHDCFHPGPTLLYWMPSLDRHQCENQLMADPASCSDRFHALWISVEESTVPMCFLPPDRDSFIVRAKPVPNSENNGRSAAASTAMEVDAPAGIFEASSTAPSLAPNPHLQFFHPNPETSPAAQARFVAYLRPPVAIAETYARSLAILCGVNVTDLGIHNVSSPLVPHADLLLNLSVTDQLARNKTAFSFATTPASVLTSNPASTSSSSFAWTLPAEVAHGQHGKYNGTSTKPPSFRFLNTGEPVGAVLVHRIPFTHLSQLLTIIQLLRQHNTFNALLQSCFNVTTWQAGGSHNASSGSTGDGGDDLTLHTLLQATQAAIPIEIMAEPPLKLLVSFSIPIHCQDEHGAVFSGSTAMRHYSVALEIILDMDPTNDIRVNVISSSHNSSSTPGADSRADHITPLFNRVCRAERLSKVLQRVQSIPLMVYWIWQQTQAALRH</sequence>
<evidence type="ECO:0000256" key="1">
    <source>
        <dbReference type="ARBA" id="ARBA00004123"/>
    </source>
</evidence>
<dbReference type="OrthoDB" id="2281547at2759"/>
<evidence type="ECO:0000256" key="2">
    <source>
        <dbReference type="ARBA" id="ARBA00006210"/>
    </source>
</evidence>
<keyword evidence="4 7" id="KW-0010">Activator</keyword>
<keyword evidence="5 7" id="KW-0804">Transcription</keyword>
<dbReference type="GO" id="GO:0045944">
    <property type="term" value="P:positive regulation of transcription by RNA polymerase II"/>
    <property type="evidence" value="ECO:0007669"/>
    <property type="project" value="UniProtKB-ARBA"/>
</dbReference>
<accession>A0A9W8B1F4</accession>
<evidence type="ECO:0000256" key="7">
    <source>
        <dbReference type="RuleBase" id="RU364059"/>
    </source>
</evidence>
<keyword evidence="6 7" id="KW-0539">Nucleus</keyword>
<evidence type="ECO:0000313" key="9">
    <source>
        <dbReference type="EMBL" id="KAJ1973619.1"/>
    </source>
</evidence>
<gene>
    <name evidence="9" type="ORF">H4R34_005011</name>
</gene>
<dbReference type="GO" id="GO:0003712">
    <property type="term" value="F:transcription coregulator activity"/>
    <property type="evidence" value="ECO:0007669"/>
    <property type="project" value="InterPro"/>
</dbReference>
<dbReference type="EMBL" id="JANBQB010000788">
    <property type="protein sequence ID" value="KAJ1973619.1"/>
    <property type="molecule type" value="Genomic_DNA"/>
</dbReference>
<comment type="subcellular location">
    <subcellularLocation>
        <location evidence="1 7">Nucleus</location>
    </subcellularLocation>
</comment>
<comment type="function">
    <text evidence="7">Component of the Mediator complex, a coactivator involved in the regulated transcription of nearly all RNA polymerase II-dependent genes. Mediator functions as a bridge to convey information from gene-specific regulatory proteins to the basal RNA polymerase II transcription machinery. Mediator is recruited to promoters by direct interactions with regulatory proteins and serves as a scaffold for the assembly of a functional preinitiation complex with RNA polymerase II and the general transcription factors.</text>
</comment>
<protein>
    <recommendedName>
        <fullName evidence="7">Mediator of RNA polymerase II transcription subunit 1</fullName>
    </recommendedName>
    <alternativeName>
        <fullName evidence="7">Mediator complex subunit 1</fullName>
    </alternativeName>
</protein>
<keyword evidence="10" id="KW-1185">Reference proteome</keyword>